<accession>A0AA41SL36</accession>
<sequence>MAILGLLAEIYALPNLKMNLKFEIEVLFKTLGVDMKNVKPTSLLKDRSREVEGNPDFSNKDVTATQAIIIPEASAPIRIEPQPEIVNSSHPEGHSNALPQYPARHHSPSPLAENDKVPALNLSEGLPSGQGLPVTASQSLFSISQIPTPIPNIGTDVIVNPKIGALGLQMQFQ</sequence>
<dbReference type="GO" id="GO:0030015">
    <property type="term" value="C:CCR4-NOT core complex"/>
    <property type="evidence" value="ECO:0007669"/>
    <property type="project" value="InterPro"/>
</dbReference>
<dbReference type="AlphaFoldDB" id="A0AA41SL36"/>
<dbReference type="GO" id="GO:0060090">
    <property type="term" value="F:molecular adaptor activity"/>
    <property type="evidence" value="ECO:0007669"/>
    <property type="project" value="TreeGrafter"/>
</dbReference>
<dbReference type="Gene3D" id="1.25.40.180">
    <property type="match status" value="1"/>
</dbReference>
<keyword evidence="4" id="KW-1185">Reference proteome</keyword>
<feature type="non-terminal residue" evidence="3">
    <location>
        <position position="173"/>
    </location>
</feature>
<feature type="domain" description="CCR4-NOT transcription complex subunit 1 CAF1-binding" evidence="2">
    <location>
        <begin position="1"/>
        <end position="51"/>
    </location>
</feature>
<dbReference type="InterPro" id="IPR040398">
    <property type="entry name" value="Not1"/>
</dbReference>
<comment type="caution">
    <text evidence="3">The sequence shown here is derived from an EMBL/GenBank/DDBJ whole genome shotgun (WGS) entry which is preliminary data.</text>
</comment>
<gene>
    <name evidence="3" type="ORF">MKW94_006330</name>
</gene>
<evidence type="ECO:0000259" key="2">
    <source>
        <dbReference type="Pfam" id="PF16415"/>
    </source>
</evidence>
<dbReference type="GO" id="GO:0017148">
    <property type="term" value="P:negative regulation of translation"/>
    <property type="evidence" value="ECO:0007669"/>
    <property type="project" value="InterPro"/>
</dbReference>
<dbReference type="InterPro" id="IPR032191">
    <property type="entry name" value="CNOT1_CAF1_bind"/>
</dbReference>
<protein>
    <recommendedName>
        <fullName evidence="2">CCR4-NOT transcription complex subunit 1 CAF1-binding domain-containing protein</fullName>
    </recommendedName>
</protein>
<dbReference type="EMBL" id="JAJJMA010164659">
    <property type="protein sequence ID" value="MCL7036133.1"/>
    <property type="molecule type" value="Genomic_DNA"/>
</dbReference>
<name>A0AA41SL36_PAPNU</name>
<dbReference type="PANTHER" id="PTHR13162">
    <property type="entry name" value="CCR4-NOT TRANSCRIPTION COMPLEX"/>
    <property type="match status" value="1"/>
</dbReference>
<organism evidence="3 4">
    <name type="scientific">Papaver nudicaule</name>
    <name type="common">Iceland poppy</name>
    <dbReference type="NCBI Taxonomy" id="74823"/>
    <lineage>
        <taxon>Eukaryota</taxon>
        <taxon>Viridiplantae</taxon>
        <taxon>Streptophyta</taxon>
        <taxon>Embryophyta</taxon>
        <taxon>Tracheophyta</taxon>
        <taxon>Spermatophyta</taxon>
        <taxon>Magnoliopsida</taxon>
        <taxon>Ranunculales</taxon>
        <taxon>Papaveraceae</taxon>
        <taxon>Papaveroideae</taxon>
        <taxon>Papaver</taxon>
    </lineage>
</organism>
<dbReference type="Proteomes" id="UP001177140">
    <property type="component" value="Unassembled WGS sequence"/>
</dbReference>
<evidence type="ECO:0000313" key="4">
    <source>
        <dbReference type="Proteomes" id="UP001177140"/>
    </source>
</evidence>
<dbReference type="GO" id="GO:0000932">
    <property type="term" value="C:P-body"/>
    <property type="evidence" value="ECO:0007669"/>
    <property type="project" value="TreeGrafter"/>
</dbReference>
<dbReference type="PANTHER" id="PTHR13162:SF8">
    <property type="entry name" value="CCR4-NOT TRANSCRIPTION COMPLEX SUBUNIT 1"/>
    <property type="match status" value="1"/>
</dbReference>
<evidence type="ECO:0000313" key="3">
    <source>
        <dbReference type="EMBL" id="MCL7036133.1"/>
    </source>
</evidence>
<dbReference type="Pfam" id="PF16415">
    <property type="entry name" value="CNOT1_CAF1_bind"/>
    <property type="match status" value="1"/>
</dbReference>
<dbReference type="GO" id="GO:0000288">
    <property type="term" value="P:nuclear-transcribed mRNA catabolic process, deadenylation-dependent decay"/>
    <property type="evidence" value="ECO:0007669"/>
    <property type="project" value="TreeGrafter"/>
</dbReference>
<evidence type="ECO:0000256" key="1">
    <source>
        <dbReference type="SAM" id="MobiDB-lite"/>
    </source>
</evidence>
<proteinExistence type="predicted"/>
<reference evidence="3" key="1">
    <citation type="submission" date="2022-03" db="EMBL/GenBank/DDBJ databases">
        <title>A functionally conserved STORR gene fusion in Papaver species that diverged 16.8 million years ago.</title>
        <authorList>
            <person name="Catania T."/>
        </authorList>
    </citation>
    <scope>NUCLEOTIDE SEQUENCE</scope>
    <source>
        <strain evidence="3">S-191538</strain>
    </source>
</reference>
<feature type="region of interest" description="Disordered" evidence="1">
    <location>
        <begin position="84"/>
        <end position="115"/>
    </location>
</feature>